<proteinExistence type="predicted"/>
<reference evidence="2" key="1">
    <citation type="submission" date="2021-01" db="EMBL/GenBank/DDBJ databases">
        <authorList>
            <person name="Corre E."/>
            <person name="Pelletier E."/>
            <person name="Niang G."/>
            <person name="Scheremetjew M."/>
            <person name="Finn R."/>
            <person name="Kale V."/>
            <person name="Holt S."/>
            <person name="Cochrane G."/>
            <person name="Meng A."/>
            <person name="Brown T."/>
            <person name="Cohen L."/>
        </authorList>
    </citation>
    <scope>NUCLEOTIDE SEQUENCE</scope>
    <source>
        <strain evidence="2">CCMP1243</strain>
    </source>
</reference>
<sequence length="471" mass="48735">MSRATGPKGRRARTKHAFKPDGDVSPAVSPAPAPVPPVQQPAPEGKSANKQTAAEAAPAAKKGFRLFGGNKKARPSPPPPKPAAAPTAPVPAAPPSPVKPALPSSPSSSGLLPPKPSSRVMPRRSFGESVGIPNLPPKPPGAEGIPIEEAQVTKGKQSQGGDTKDAPPAATPPPAPPAHPMHRLTDQVASTREIQNIFKELTEGNAGLGMVSFLAWDQCQDMVATAVCSEDELCKLYRQHCTRPTSTHGKPSFSHLLFQGFLRVYRSLEHMAAHAEDKGEVEDRTAGSDVGDETVSYKRRSSLFEGENEAFRASMPFARESLAAAEAGGSGTVDAMADAAAVTAEAKATETGTKAAPTAVTVEAGAQNVPVVASTGGGGASPQGSAGASAVARLDSLFERLQAAELATLSHHAPGSPSDDARLRVLLHRLFAAESKARKVVLEGATSGVTASPSSGMYPDTIRMLEFKNPL</sequence>
<evidence type="ECO:0000256" key="1">
    <source>
        <dbReference type="SAM" id="MobiDB-lite"/>
    </source>
</evidence>
<name>A0A7S2S3V0_9STRA</name>
<protein>
    <submittedName>
        <fullName evidence="2">Uncharacterized protein</fullName>
    </submittedName>
</protein>
<evidence type="ECO:0000313" key="2">
    <source>
        <dbReference type="EMBL" id="CAD9688723.1"/>
    </source>
</evidence>
<feature type="compositionally biased region" description="Basic residues" evidence="1">
    <location>
        <begin position="8"/>
        <end position="17"/>
    </location>
</feature>
<dbReference type="AlphaFoldDB" id="A0A7S2S3V0"/>
<feature type="compositionally biased region" description="Low complexity" evidence="1">
    <location>
        <begin position="48"/>
        <end position="61"/>
    </location>
</feature>
<feature type="compositionally biased region" description="Pro residues" evidence="1">
    <location>
        <begin position="169"/>
        <end position="179"/>
    </location>
</feature>
<accession>A0A7S2S3V0</accession>
<feature type="compositionally biased region" description="Pro residues" evidence="1">
    <location>
        <begin position="75"/>
        <end position="100"/>
    </location>
</feature>
<organism evidence="2">
    <name type="scientific">Rhizochromulina marina</name>
    <dbReference type="NCBI Taxonomy" id="1034831"/>
    <lineage>
        <taxon>Eukaryota</taxon>
        <taxon>Sar</taxon>
        <taxon>Stramenopiles</taxon>
        <taxon>Ochrophyta</taxon>
        <taxon>Dictyochophyceae</taxon>
        <taxon>Rhizochromulinales</taxon>
        <taxon>Rhizochromulina</taxon>
    </lineage>
</organism>
<dbReference type="EMBL" id="HBHJ01016324">
    <property type="protein sequence ID" value="CAD9688723.1"/>
    <property type="molecule type" value="Transcribed_RNA"/>
</dbReference>
<feature type="compositionally biased region" description="Pro residues" evidence="1">
    <location>
        <begin position="29"/>
        <end position="40"/>
    </location>
</feature>
<feature type="region of interest" description="Disordered" evidence="1">
    <location>
        <begin position="1"/>
        <end position="181"/>
    </location>
</feature>
<feature type="compositionally biased region" description="Low complexity" evidence="1">
    <location>
        <begin position="101"/>
        <end position="112"/>
    </location>
</feature>
<gene>
    <name evidence="2" type="ORF">RMAR1173_LOCUS10865</name>
</gene>